<evidence type="ECO:0000313" key="6">
    <source>
        <dbReference type="EMBL" id="AFE04898.1"/>
    </source>
</evidence>
<dbReference type="InterPro" id="IPR055372">
    <property type="entry name" value="CBM96"/>
</dbReference>
<dbReference type="KEGG" id="ccx:COCOR_02887"/>
<dbReference type="AlphaFoldDB" id="H8MYM8"/>
<reference evidence="7" key="2">
    <citation type="submission" date="2012-03" db="EMBL/GenBank/DDBJ databases">
        <title>Genome sequence of the fruiting myxobacterium Corallococcus coralloides DSM 2259.</title>
        <authorList>
            <person name="Huntley S."/>
            <person name="Zhang Y."/>
            <person name="Treuner-Lange A."/>
            <person name="Sensen C.W."/>
            <person name="Sogaard-Andersen L."/>
        </authorList>
    </citation>
    <scope>NUCLEOTIDE SEQUENCE [LARGE SCALE GENOMIC DNA]</scope>
    <source>
        <strain evidence="7">ATCC 25202 / DSM 2259 / NBRC 100086 / M2</strain>
    </source>
</reference>
<evidence type="ECO:0000256" key="4">
    <source>
        <dbReference type="SAM" id="MobiDB-lite"/>
    </source>
</evidence>
<gene>
    <name evidence="6" type="ordered locus">COCOR_02887</name>
</gene>
<reference evidence="6 7" key="1">
    <citation type="journal article" date="2012" name="J. Bacteriol.">
        <title>Complete Genome Sequence of the Fruiting Myxobacterium Corallococcus coralloides DSM 2259.</title>
        <authorList>
            <person name="Huntley S."/>
            <person name="Zhang Y."/>
            <person name="Treuner-Lange A."/>
            <person name="Kneip S."/>
            <person name="Sensen C.W."/>
            <person name="Sogaard-Andersen L."/>
        </authorList>
    </citation>
    <scope>NUCLEOTIDE SEQUENCE [LARGE SCALE GENOMIC DNA]</scope>
    <source>
        <strain evidence="7">ATCC 25202 / DSM 2259 / NBRC 100086 / M2</strain>
    </source>
</reference>
<keyword evidence="2" id="KW-0964">Secreted</keyword>
<organism evidence="6 7">
    <name type="scientific">Corallococcus coralloides (strain ATCC 25202 / DSM 2259 / NBRC 100086 / M2)</name>
    <name type="common">Myxococcus coralloides</name>
    <dbReference type="NCBI Taxonomy" id="1144275"/>
    <lineage>
        <taxon>Bacteria</taxon>
        <taxon>Pseudomonadati</taxon>
        <taxon>Myxococcota</taxon>
        <taxon>Myxococcia</taxon>
        <taxon>Myxococcales</taxon>
        <taxon>Cystobacterineae</taxon>
        <taxon>Myxococcaceae</taxon>
        <taxon>Corallococcus</taxon>
    </lineage>
</organism>
<dbReference type="EMBL" id="CP003389">
    <property type="protein sequence ID" value="AFE04898.1"/>
    <property type="molecule type" value="Genomic_DNA"/>
</dbReference>
<keyword evidence="7" id="KW-1185">Reference proteome</keyword>
<keyword evidence="3" id="KW-0732">Signal</keyword>
<proteinExistence type="predicted"/>
<name>H8MYM8_CORCM</name>
<evidence type="ECO:0000256" key="1">
    <source>
        <dbReference type="ARBA" id="ARBA00004613"/>
    </source>
</evidence>
<dbReference type="InParanoid" id="H8MYM8"/>
<dbReference type="HOGENOM" id="CLU_1056527_0_0_7"/>
<sequence length="263" mass="26987">MQRGGVVRGMAWLGLALVITRCGEPAVPDREPQPGPPEASAPENAGTTDAGPGQPLPDASTPDAGTLDADPPDAGPAPGPRDAGSGAPWDAEATGSGTRHLLVLPSADMTVASTSPSTPLGTQPTLRVKGGEDAYSQVQFDVPTFQGAAARAVLWLHVLEGDAAPGLYLNVNRWDEQTATWDGRAFNIAQVRLEGRPVTAGAWLGHDVTAVVHSGEALNFGLLGYSSGNTVFASREHPDASLRPRLSIQVDPSVSAPVGPSSG</sequence>
<dbReference type="Pfam" id="PF24517">
    <property type="entry name" value="CBM96"/>
    <property type="match status" value="1"/>
</dbReference>
<comment type="subcellular location">
    <subcellularLocation>
        <location evidence="1">Secreted</location>
    </subcellularLocation>
</comment>
<dbReference type="NCBIfam" id="NF033679">
    <property type="entry name" value="DNRLRE_dom"/>
    <property type="match status" value="1"/>
</dbReference>
<evidence type="ECO:0000313" key="7">
    <source>
        <dbReference type="Proteomes" id="UP000007587"/>
    </source>
</evidence>
<protein>
    <recommendedName>
        <fullName evidence="5">Carbohydrate-binding module family 96 domain-containing protein</fullName>
    </recommendedName>
</protein>
<accession>H8MYM8</accession>
<feature type="domain" description="Carbohydrate-binding module family 96" evidence="5">
    <location>
        <begin position="104"/>
        <end position="248"/>
    </location>
</feature>
<feature type="region of interest" description="Disordered" evidence="4">
    <location>
        <begin position="24"/>
        <end position="95"/>
    </location>
</feature>
<evidence type="ECO:0000259" key="5">
    <source>
        <dbReference type="Pfam" id="PF24517"/>
    </source>
</evidence>
<evidence type="ECO:0000256" key="2">
    <source>
        <dbReference type="ARBA" id="ARBA00022525"/>
    </source>
</evidence>
<dbReference type="Proteomes" id="UP000007587">
    <property type="component" value="Chromosome"/>
</dbReference>
<evidence type="ECO:0000256" key="3">
    <source>
        <dbReference type="ARBA" id="ARBA00022729"/>
    </source>
</evidence>
<dbReference type="GO" id="GO:0005576">
    <property type="term" value="C:extracellular region"/>
    <property type="evidence" value="ECO:0007669"/>
    <property type="project" value="UniProtKB-SubCell"/>
</dbReference>